<accession>A0A5K1U243</accession>
<protein>
    <submittedName>
        <fullName evidence="3">Uncharacterized protein</fullName>
    </submittedName>
</protein>
<gene>
    <name evidence="3" type="ORF">CL6EHI_040680</name>
</gene>
<dbReference type="VEuPathDB" id="AmoebaDB:EHI5A_079670"/>
<feature type="signal peptide" evidence="2">
    <location>
        <begin position="1"/>
        <end position="16"/>
    </location>
</feature>
<evidence type="ECO:0000313" key="4">
    <source>
        <dbReference type="Proteomes" id="UP000078387"/>
    </source>
</evidence>
<dbReference type="VEuPathDB" id="AmoebaDB:EHI8A_107440"/>
<name>A0A5K1U243_ENTHI</name>
<keyword evidence="2" id="KW-0732">Signal</keyword>
<dbReference type="VEuPathDB" id="AmoebaDB:EHI7A_046190"/>
<keyword evidence="1" id="KW-1133">Transmembrane helix</keyword>
<evidence type="ECO:0000256" key="1">
    <source>
        <dbReference type="SAM" id="Phobius"/>
    </source>
</evidence>
<dbReference type="OMA" id="MNATEYY"/>
<dbReference type="VEuPathDB" id="AmoebaDB:EHI_040680"/>
<keyword evidence="1" id="KW-0812">Transmembrane</keyword>
<comment type="caution">
    <text evidence="3">The sequence shown here is derived from an EMBL/GenBank/DDBJ whole genome shotgun (WGS) entry which is preliminary data.</text>
</comment>
<reference evidence="3 4" key="1">
    <citation type="submission" date="2016-05" db="EMBL/GenBank/DDBJ databases">
        <title>First whole genome sequencing of Entamoeba histolytica HM1:IMSS-clone-6.</title>
        <authorList>
            <person name="Mukherjee Avik.K."/>
            <person name="Izumyama S."/>
            <person name="Nakada-Tsukui K."/>
            <person name="Nozaki T."/>
        </authorList>
    </citation>
    <scope>NUCLEOTIDE SEQUENCE [LARGE SCALE GENOMIC DNA]</scope>
    <source>
        <strain evidence="3 4">HM1:IMSS clone 6</strain>
    </source>
</reference>
<proteinExistence type="predicted"/>
<dbReference type="EMBL" id="BDEQ01000001">
    <property type="protein sequence ID" value="GAT96756.1"/>
    <property type="molecule type" value="Genomic_DNA"/>
</dbReference>
<dbReference type="AlphaFoldDB" id="A0A5K1U243"/>
<evidence type="ECO:0000313" key="3">
    <source>
        <dbReference type="EMBL" id="GAT96756.1"/>
    </source>
</evidence>
<evidence type="ECO:0000256" key="2">
    <source>
        <dbReference type="SAM" id="SignalP"/>
    </source>
</evidence>
<organism evidence="3 4">
    <name type="scientific">Entamoeba histolytica</name>
    <dbReference type="NCBI Taxonomy" id="5759"/>
    <lineage>
        <taxon>Eukaryota</taxon>
        <taxon>Amoebozoa</taxon>
        <taxon>Evosea</taxon>
        <taxon>Archamoebae</taxon>
        <taxon>Mastigamoebida</taxon>
        <taxon>Entamoebidae</taxon>
        <taxon>Entamoeba</taxon>
    </lineage>
</organism>
<dbReference type="Proteomes" id="UP000078387">
    <property type="component" value="Unassembled WGS sequence"/>
</dbReference>
<keyword evidence="1" id="KW-0472">Membrane</keyword>
<sequence>MKGIILTTLLIIYSNGLTCVANSDGTVVGCDCKGDCVIDYSDVTNDIIYATMNAAEYYLKDNAEINAQNEILVKRINAVNLTLSGSTITINDLRATNIWFNTHVIIDNLYALGSNIGAEYKVNIYQPNEVHVNMPIIVNKIVSSTSTLFIMNDILTMNNIHPQTFVGISMFNVLPAFSFSGEKVKVVMTFNITNSLLRRLPGGTCKSICNQCNAVFQRGLTQFNLIMTNETSICNVVDKGCQYNTLTQQFEDLNQTILGTSVSMKCDIEPYIRPVVFVNKTTINNNKGINGSFVAIAPTHFKGTFYLKNLATTSDVIIDDPVTIENVVVTNGSLVVAELIADQIIGTNITITKKLKTNTLVATQLLIKKNSFIEIPDGMVQLTGTTEIEENVIINFTQPKLTSASGAVSIVQAPVIMLDGNLTIHHPNIPMIIGSQQVIFGQNLNLSVIYHDEGFYNNCISDGLFLFKGIQVPYVSGGQYLFSVNVFYPPLNKSKVVSLIPNVEMCHKKGGDYIALMRSYFTGYDQRNYCQASQVVLREENRWFIPIAIVGVILIVSIVLFIFFIIKYRVYKKNEVILA</sequence>
<feature type="transmembrane region" description="Helical" evidence="1">
    <location>
        <begin position="543"/>
        <end position="566"/>
    </location>
</feature>
<feature type="chain" id="PRO_5023812571" evidence="2">
    <location>
        <begin position="17"/>
        <end position="579"/>
    </location>
</feature>
<dbReference type="VEuPathDB" id="AmoebaDB:KM1_150880"/>